<dbReference type="SUPFAM" id="SSF55144">
    <property type="entry name" value="LigT-like"/>
    <property type="match status" value="1"/>
</dbReference>
<reference evidence="1 2" key="1">
    <citation type="journal article" date="2019" name="Int. J. Syst. Evol. Microbiol.">
        <title>The Global Catalogue of Microorganisms (GCM) 10K type strain sequencing project: providing services to taxonomists for standard genome sequencing and annotation.</title>
        <authorList>
            <consortium name="The Broad Institute Genomics Platform"/>
            <consortium name="The Broad Institute Genome Sequencing Center for Infectious Disease"/>
            <person name="Wu L."/>
            <person name="Ma J."/>
        </authorList>
    </citation>
    <scope>NUCLEOTIDE SEQUENCE [LARGE SCALE GENOMIC DNA]</scope>
    <source>
        <strain evidence="1 2">JCM 16221</strain>
    </source>
</reference>
<proteinExistence type="predicted"/>
<evidence type="ECO:0000313" key="2">
    <source>
        <dbReference type="Proteomes" id="UP001501218"/>
    </source>
</evidence>
<accession>A0ABN3FSR1</accession>
<dbReference type="EMBL" id="BAAARA010000003">
    <property type="protein sequence ID" value="GAA2336853.1"/>
    <property type="molecule type" value="Genomic_DNA"/>
</dbReference>
<protein>
    <recommendedName>
        <fullName evidence="3">2'-5' RNA ligase</fullName>
    </recommendedName>
</protein>
<dbReference type="Proteomes" id="UP001501218">
    <property type="component" value="Unassembled WGS sequence"/>
</dbReference>
<evidence type="ECO:0000313" key="1">
    <source>
        <dbReference type="EMBL" id="GAA2336853.1"/>
    </source>
</evidence>
<name>A0ABN3FSR1_9PSEU</name>
<keyword evidence="2" id="KW-1185">Reference proteome</keyword>
<dbReference type="RefSeq" id="WP_344127303.1">
    <property type="nucleotide sequence ID" value="NZ_BAAARA010000003.1"/>
</dbReference>
<dbReference type="InterPro" id="IPR009097">
    <property type="entry name" value="Cyclic_Pdiesterase"/>
</dbReference>
<comment type="caution">
    <text evidence="1">The sequence shown here is derived from an EMBL/GenBank/DDBJ whole genome shotgun (WGS) entry which is preliminary data.</text>
</comment>
<gene>
    <name evidence="1" type="ORF">GCM10009854_11160</name>
</gene>
<sequence length="167" mass="17473">MAEALAFFFDDDTEKRLLQLRRRLSGAGVPVGAGRPNVVLAAAGSIPAAARTALRSELRLLSIPDLWLHTLGTLPGEDRALLLGAVADAELLAVHSAVHDVLAGKVRNPSAYHFPGAWIPRCSLAEGLSEAQLTAGFGALLPPEPVRAAVAEVGVLDTRGGATEMLR</sequence>
<organism evidence="1 2">
    <name type="scientific">Saccharopolyspora halophila</name>
    <dbReference type="NCBI Taxonomy" id="405551"/>
    <lineage>
        <taxon>Bacteria</taxon>
        <taxon>Bacillati</taxon>
        <taxon>Actinomycetota</taxon>
        <taxon>Actinomycetes</taxon>
        <taxon>Pseudonocardiales</taxon>
        <taxon>Pseudonocardiaceae</taxon>
        <taxon>Saccharopolyspora</taxon>
    </lineage>
</organism>
<dbReference type="Pfam" id="PF13563">
    <property type="entry name" value="2_5_RNA_ligase2"/>
    <property type="match status" value="1"/>
</dbReference>
<evidence type="ECO:0008006" key="3">
    <source>
        <dbReference type="Google" id="ProtNLM"/>
    </source>
</evidence>